<name>A0AAU8J1U8_9ACTN</name>
<dbReference type="CDD" id="cd07043">
    <property type="entry name" value="STAS_anti-anti-sigma_factors"/>
    <property type="match status" value="1"/>
</dbReference>
<reference evidence="4" key="1">
    <citation type="submission" date="2024-06" db="EMBL/GenBank/DDBJ databases">
        <title>Streptomyces sp. strain HUAS MG91 genome sequences.</title>
        <authorList>
            <person name="Mo P."/>
        </authorList>
    </citation>
    <scope>NUCLEOTIDE SEQUENCE</scope>
    <source>
        <strain evidence="4">HUAS MG91</strain>
    </source>
</reference>
<dbReference type="PROSITE" id="PS50801">
    <property type="entry name" value="STAS"/>
    <property type="match status" value="1"/>
</dbReference>
<proteinExistence type="inferred from homology"/>
<dbReference type="PANTHER" id="PTHR33495:SF2">
    <property type="entry name" value="ANTI-SIGMA FACTOR ANTAGONIST TM_1081-RELATED"/>
    <property type="match status" value="1"/>
</dbReference>
<evidence type="ECO:0000259" key="3">
    <source>
        <dbReference type="PROSITE" id="PS50801"/>
    </source>
</evidence>
<comment type="similarity">
    <text evidence="1 2">Belongs to the anti-sigma-factor antagonist family.</text>
</comment>
<dbReference type="KEGG" id="stac:ABII15_30635"/>
<protein>
    <recommendedName>
        <fullName evidence="2">Anti-sigma factor antagonist</fullName>
    </recommendedName>
</protein>
<dbReference type="SUPFAM" id="SSF52091">
    <property type="entry name" value="SpoIIaa-like"/>
    <property type="match status" value="1"/>
</dbReference>
<feature type="domain" description="STAS" evidence="3">
    <location>
        <begin position="6"/>
        <end position="117"/>
    </location>
</feature>
<evidence type="ECO:0000256" key="1">
    <source>
        <dbReference type="ARBA" id="ARBA00009013"/>
    </source>
</evidence>
<dbReference type="Gene3D" id="3.30.750.24">
    <property type="entry name" value="STAS domain"/>
    <property type="match status" value="1"/>
</dbReference>
<dbReference type="InterPro" id="IPR002645">
    <property type="entry name" value="STAS_dom"/>
</dbReference>
<dbReference type="PANTHER" id="PTHR33495">
    <property type="entry name" value="ANTI-SIGMA FACTOR ANTAGONIST TM_1081-RELATED-RELATED"/>
    <property type="match status" value="1"/>
</dbReference>
<gene>
    <name evidence="4" type="ORF">ABII15_30635</name>
</gene>
<dbReference type="GO" id="GO:0043856">
    <property type="term" value="F:anti-sigma factor antagonist activity"/>
    <property type="evidence" value="ECO:0007669"/>
    <property type="project" value="InterPro"/>
</dbReference>
<evidence type="ECO:0000313" key="4">
    <source>
        <dbReference type="EMBL" id="XCJ74058.1"/>
    </source>
</evidence>
<organism evidence="4">
    <name type="scientific">Streptomyces tabacisoli</name>
    <dbReference type="NCBI Taxonomy" id="3156398"/>
    <lineage>
        <taxon>Bacteria</taxon>
        <taxon>Bacillati</taxon>
        <taxon>Actinomycetota</taxon>
        <taxon>Actinomycetes</taxon>
        <taxon>Kitasatosporales</taxon>
        <taxon>Streptomycetaceae</taxon>
        <taxon>Streptomyces</taxon>
    </lineage>
</organism>
<dbReference type="InterPro" id="IPR058548">
    <property type="entry name" value="MlaB-like_STAS"/>
</dbReference>
<dbReference type="Pfam" id="PF13466">
    <property type="entry name" value="STAS_2"/>
    <property type="match status" value="1"/>
</dbReference>
<dbReference type="EMBL" id="CP159534">
    <property type="protein sequence ID" value="XCJ74058.1"/>
    <property type="molecule type" value="Genomic_DNA"/>
</dbReference>
<dbReference type="RefSeq" id="WP_353945506.1">
    <property type="nucleotide sequence ID" value="NZ_CP159534.1"/>
</dbReference>
<dbReference type="InterPro" id="IPR036513">
    <property type="entry name" value="STAS_dom_sf"/>
</dbReference>
<evidence type="ECO:0000256" key="2">
    <source>
        <dbReference type="RuleBase" id="RU003749"/>
    </source>
</evidence>
<sequence>MTSGRSDTRIEQHGSVTAVTLSGEADLHNLAEVVEAFAQALSDPHTKGTVIDLSALTFADSVLLNQLLRAQTDHRAEGRSLRIAGPLHPGVERLLQITGADEILDVAADLETALREFDVRRG</sequence>
<dbReference type="NCBIfam" id="TIGR00377">
    <property type="entry name" value="ant_ant_sig"/>
    <property type="match status" value="1"/>
</dbReference>
<accession>A0AAU8J1U8</accession>
<dbReference type="AlphaFoldDB" id="A0AAU8J1U8"/>
<dbReference type="InterPro" id="IPR003658">
    <property type="entry name" value="Anti-sigma_ant"/>
</dbReference>